<keyword evidence="10" id="KW-0325">Glycoprotein</keyword>
<evidence type="ECO:0000256" key="10">
    <source>
        <dbReference type="ARBA" id="ARBA00023180"/>
    </source>
</evidence>
<dbReference type="Pfam" id="PF01833">
    <property type="entry name" value="TIG"/>
    <property type="match status" value="8"/>
</dbReference>
<reference evidence="18" key="1">
    <citation type="submission" date="2025-08" db="UniProtKB">
        <authorList>
            <consortium name="RefSeq"/>
        </authorList>
    </citation>
    <scope>IDENTIFICATION</scope>
    <source>
        <tissue evidence="18">Blood</tissue>
    </source>
</reference>
<evidence type="ECO:0000256" key="5">
    <source>
        <dbReference type="ARBA" id="ARBA00022692"/>
    </source>
</evidence>
<feature type="compositionally biased region" description="Basic and acidic residues" evidence="12">
    <location>
        <begin position="3923"/>
        <end position="3935"/>
    </location>
</feature>
<dbReference type="CDD" id="cd00603">
    <property type="entry name" value="IPT_PCSR"/>
    <property type="match status" value="8"/>
</dbReference>
<dbReference type="SMART" id="SM00710">
    <property type="entry name" value="PbH1"/>
    <property type="match status" value="6"/>
</dbReference>
<feature type="signal peptide" evidence="14">
    <location>
        <begin position="1"/>
        <end position="21"/>
    </location>
</feature>
<dbReference type="Gene3D" id="2.60.40.10">
    <property type="entry name" value="Immunoglobulins"/>
    <property type="match status" value="7"/>
</dbReference>
<feature type="region of interest" description="Disordered" evidence="12">
    <location>
        <begin position="3875"/>
        <end position="3935"/>
    </location>
</feature>
<evidence type="ECO:0000259" key="15">
    <source>
        <dbReference type="PROSITE" id="PS51484"/>
    </source>
</evidence>
<evidence type="ECO:0000256" key="6">
    <source>
        <dbReference type="ARBA" id="ARBA00022729"/>
    </source>
</evidence>
<dbReference type="GeneID" id="106481987"/>
<dbReference type="SUPFAM" id="SSF51126">
    <property type="entry name" value="Pectin lyase-like"/>
    <property type="match status" value="2"/>
</dbReference>
<dbReference type="PROSITE" id="PS51820">
    <property type="entry name" value="PA14"/>
    <property type="match status" value="1"/>
</dbReference>
<dbReference type="Pfam" id="PF10162">
    <property type="entry name" value="G8"/>
    <property type="match status" value="2"/>
</dbReference>
<keyword evidence="4" id="KW-1003">Cell membrane</keyword>
<keyword evidence="7" id="KW-0677">Repeat</keyword>
<dbReference type="SUPFAM" id="SSF56988">
    <property type="entry name" value="Anthrax protective antigen"/>
    <property type="match status" value="1"/>
</dbReference>
<sequence>MNLLRPFLSAELMLFAVTATGLHIKPREGSVAGGTWITITLPGSTFLQLEHASSASRSQLEVSLVNQGLPRLPCDVSPAYFDLSTIRCRTRSSPQEGLYYVELISEGQVINNLTGVEKDSYIFKFSAAQTPVVYQISPPSGVPGNLIELYGKTITGRYETLDFNVDYIDGPAILVAEADGWTSLCSFADKQAGSIYPIRVEGRLGTVQCRVEGNHIGSHNVSFSVFNKGRSAVHKGAWLISAKQELFLYQTHSEIASVFPAGGSLGGGADLTITGDFFEEPVQVTVAGVHCKVKHLSPQKISCTTEPVGKGRRLAAPQPGNRGLLFEVWDDASDLTEAGPGYRWQFVPNASSPVRFLSGAKQSFSSRLRGFFVAPQTNNYTFWIQADGQASLYLSLSQDPGCKVRIASLPEGISEWSEHWEKNWSESWQPKSPKFELTAGSKYYLEALHHGKTPSSGMRVGVQIHNTWLNPHVVNTYYLERHEIRARALQLPEVQMLTVSGTGWFSISWNNVFSNMIPTNATAHQVQIAIEELLSVGCETEPSSAKILFQNGFEKGNTKDSVTTGRIISATEPFCGRFSVHRPEQLVKTSPSTLPRYDLTEYTHVCFAHKGHMSKILHISVSYTNVSFCSVKRNLTCQWDFNESHLKSWTFTCTDLWKGCVNRSALLQDLPANSPVFVHQIDLLIPEMQKETSKSFYLDELVITDSNVTVSQRDPKPSQPDGRIIEAVTVVGSSPTYNVSLLVSGCGASLPLLSLRSALLLDGSEEDGKLSVSTEDARISLTVQRLQKSSPPIGGTFRIHLANTVISGIPVHISSHHLRRLLQDNTDNSTAPYFNVSDFTVIKDSNSCYENIWTLTWKTKTGDLPNVISVSDEELTGLNPTVASRVVYDGGVFIGPIFGDMLATFNNNTQVVVVVNDVLANCSGSCSFQFCQEMTPLVSDVEYLSDDGSQATVVIRGTGFTEEKSALQVEVNNSTCHVITLNETKVVCQMERLPVGVYHVTLLVRPYGFALNISTGEGIFLRAESKLVAIEPPTASEIGGLKVALRGTGLEGINLVLFGSQPCPISENARNSTRIECKVPSRGREDAVVPVTLMSRHLSTTVYNLFQYDPSLNPVVISLSRNRSGIAGGQELQIGISSFASYRGSDIKVQTGHLWAQIQAQMDHGVNVTLPALAPGWYNVSVIINGVVVATSNRIKPLIQYVSEIFSIEPCCGSLLGGTLLTISGVGFSQNPALVSVSMNRQTCMITHLAEETIWCLTPPAANLSNEDSQDVSVGVNVLISSRSLQHVPFSKKTTVFAYQRTLTPLITTVETEVTDSSLLLNIQGINITGSVAKLGNSECELEFQHGNNSAMLSQCSLPLNSLEPGTYPIRVIQRQLGYAHVAARLHSLTVTPRVTSIFPTQGSICGGMVLIISGTALKSRRNLVQVSLEGNYSCEIQNSDNNAIRCFLLPGVHPLTYERLTEASWALNVTVTVNGISSVCLGDCTLHLHEQWTPLVDLVTWETNGTFTYMMIKGQRLAWLSDSPVVHVNNQAVCKVTFWNETSIKCQIDCIAPGKHNISVSHGRYGQACFRRATAVFTVVPQVHQFYPQNFSTNGGGLLTLAGSALKGKNMTSVLIDHHPCLILNITSTAIQCMVPPGNGTSALRLRVDGIVYYLGRITYSEEFTPAFLSLVPAGLLLTMTVSQVIGTDSIRIFVGDFACSGITITQSTLQCSAPPLPAGEYHVLGLDVLRGWASSNLMFTSQLSVTSVHRNWGGLNGGSVHLRGTGFSPGQTSVTICGTPCEILGNMTTTDLSCLVPRLHASLAILCGLKHSAVDCQEAGATFVRCDIQVTVASYHHRQSVFYLYLCADHRPQWHQGDIDPSQQRFAGLFVSPKVERDEVLIYNSSCNITMETEAEMECEGANQPITAKITEIWKNWGQNTQLPLQFCGRWAEDCSWPAGHQPRDGDNVTIEGGRTMLLGTTTTNLNLLHLKGGKLVFTGPGPVELHAHYILISDGGELRVGSSKAPFHHKAHIYLYGSLHSPPVFPYGIKFLAVRNGTLSMHGWMPKVAFTHLKSSAHVNDTRLVLQEPVDWQPGDEIIVGGTGLGDAPQQEEMAIIESVNNTELYLTSPLRYSHNVGEEWVNGQGLPLSAVVALISRRVVVQGNVTRERMSHLRQCAKAGVSGGGSGCLYQRSERKLGSQDLGAIVVVEAFQGEESHLWVEGVQFRHIGQAFQQYRSALTIAGNAQMAAHFFPDSYIRGCCILDSFSQGLRLTGISNLTVDSNVFCNISGHGLLLGEGLEKGNRVSNNIVIGLSGTDGLSNIETLSPAGMYIRAPANHIEGNTVCAAGYGYLFHLFPEGPSRIPLLSFSENVAHSCTRCGLLVYPEYLPASLDSPVQFHGFTAWSNQGGAQIFSSSNLELQSFRIYACKDFGIDIVESLGNTSVANSFLIGHFGQKDRTCMSAGLKTPKRYQLFISNTTFRNFDVSTCAAIRTCSGCYQGQGGFTVRAERLTFLNAPYQVSFPFPHSAVLEDLDGSVTGHEGSHLLPSTAILEMSCAASANFSQASRGSVCGRDLVFHRVSIYLKEAPDMPYNLTVTDGRNKTTTVNYVPDTLSNLYGWVVLLLDKETYALTFDNPLVSKQLQYSAAFSNFMTGNYLLVEHKDLPAYAEVMVSCGTRTGQPLQSLPSYHHHQSCDWYLDSRLRKLTYLVTGADLIQVTLKEKERVALPTSVPSDAVLKWSHSETWNDVAKGWGGSNNSIPGPGEDVIILPNRTILVDMALPPLRGLYILGTLEFPSNSSNVLSAACIVVVGGMLKVGSFQHPLERGLKLLILLRASEGIYCDRLEEINIHPGTIGVYGKVQIHSAYPGRSWTRLGTNIAPGNERILVEDEVDWNYGGHIVISSSSYEAHQAEVVTLKDVNGHSIRIHERLLHRHIGQSHDTEDGRHIPLAAEVGLLTRNVQIKSDVACAGRMLVGRFRDSSGTEFEGVLQLLNIEFLNFGPPQLSAIEFRNITQGSLMVLSSIHGSCGGGIKAVTSNGILLRENVVFNTIGPGIDLEGQNHSLIRNLVILSRQPEGLLNWVAGIKVNLVIGVSLHGNVVAGSERIAFHIRGQECLLDGDYCSENVAHSSLHGVHLYRGDGFQTCTKITGFLSYKNYDYGIMFHLGSSVIMDNVVLVDNTVGLMPAVYCLYAEQCHTGKRYIELRNSVIVATSSAFDCIKDRIKPLSADLTSRDRPPYYPRRGRIGILWPTFATTFSQRPDKPWHKIGHCPKLLGLMKLKEVTFTGFIKSCYSEDRDVCIMSSADQLGVMPLITAERSRMLQVNEKDKFYFHQPPASVHTSEDITLPEKRCKSSRKALFKDLDGGILDLEAPISVFPKSEFEWTQFYSQAGIYRDDSKCIFKPAVQGYFCKQTDHALVILENLDPSIVNQRLSPVVAMTGSFMDTFSDVTSNAKCYPAEHPPAFYSVLPSNKLTTVCFPDLAPLTFRLYLLSGQNSTRVPLAIFYNEPLSLRVFIQGKYVSPTLSSFSLNEGVGANYFNFEDNLLYVLLHEEEPVEIVTGLSLHIAFSVPETIGEEGEASIIRRLADFLQVGHDQVRIVYHVLGDESMLKVISSSASKRRYHCPNMTFCMASYTRAGSQRVGRRSVSTQTLQPSDRAVPSRVLIIELGDPPGHSRNEFHPSLTSDGLKSLARTIINTHQTGDLQRGLDLPVDTLMVTQPAFLSPGGDNNSRQSPGTCLYVRPYNISVRVQPSDGETEKQLPVQPQIIFLDRKGKRVDKLGLPSEPWVVSAHLKGSSEAVLKGLTEVQVIDGRASFTNLAVSSTGTNWNLIFTVTSPPGAKFTVLSQPFTIFPVALGEKSNVIVVMLSSAASALILGLLAFCCLKKSKSKKTRTEQANVPQQAEASTHAPQTQAQPCSAHIQPCRNRGENDSGISVTGDVEENRTVGDARGQLKELNLQPLEARLDGKTNTVQRKTGHRDISSMARKNDSCQQPCGGASLGDSLDLQQLAVPGLSGWKDAPQPSAGHSEEREKAERVPTLQNDTREEIAMGAADV</sequence>
<feature type="region of interest" description="Disordered" evidence="12">
    <location>
        <begin position="3947"/>
        <end position="3978"/>
    </location>
</feature>
<feature type="domain" description="G8" evidence="15">
    <location>
        <begin position="1937"/>
        <end position="2058"/>
    </location>
</feature>
<dbReference type="InterPro" id="IPR013783">
    <property type="entry name" value="Ig-like_fold"/>
</dbReference>
<evidence type="ECO:0000256" key="4">
    <source>
        <dbReference type="ARBA" id="ARBA00022475"/>
    </source>
</evidence>
<feature type="compositionally biased region" description="Basic and acidic residues" evidence="12">
    <location>
        <begin position="3960"/>
        <end position="3971"/>
    </location>
</feature>
<dbReference type="Pfam" id="PF24606">
    <property type="entry name" value="CEMIP_beta-hel"/>
    <property type="match status" value="1"/>
</dbReference>
<dbReference type="InterPro" id="IPR014756">
    <property type="entry name" value="Ig_E-set"/>
</dbReference>
<dbReference type="InterPro" id="IPR002909">
    <property type="entry name" value="IPT_dom"/>
</dbReference>
<protein>
    <submittedName>
        <fullName evidence="18">Fibrocystin</fullName>
    </submittedName>
</protein>
<evidence type="ECO:0000256" key="8">
    <source>
        <dbReference type="ARBA" id="ARBA00022989"/>
    </source>
</evidence>
<evidence type="ECO:0000256" key="12">
    <source>
        <dbReference type="SAM" id="MobiDB-lite"/>
    </source>
</evidence>
<dbReference type="InterPro" id="IPR011050">
    <property type="entry name" value="Pectin_lyase_fold/virulence"/>
</dbReference>
<dbReference type="PANTHER" id="PTHR46769:SF1">
    <property type="entry name" value="FIBROCYSTIN"/>
    <property type="match status" value="1"/>
</dbReference>
<dbReference type="Proteomes" id="UP001652627">
    <property type="component" value="Chromosome 3"/>
</dbReference>
<dbReference type="InterPro" id="IPR006626">
    <property type="entry name" value="PbH1"/>
</dbReference>
<evidence type="ECO:0000313" key="17">
    <source>
        <dbReference type="Proteomes" id="UP001652627"/>
    </source>
</evidence>
<evidence type="ECO:0000313" key="18">
    <source>
        <dbReference type="RefSeq" id="XP_067150956.1"/>
    </source>
</evidence>
<accession>A0ABM4EE27</accession>
<dbReference type="InterPro" id="IPR037524">
    <property type="entry name" value="PA14/GLEYA"/>
</dbReference>
<dbReference type="PANTHER" id="PTHR46769">
    <property type="entry name" value="POLYCYSTIC KIDNEY AND HEPATIC DISEASE 1 (AUTOSOMAL RECESSIVE)-LIKE 1"/>
    <property type="match status" value="1"/>
</dbReference>
<feature type="domain" description="G8" evidence="15">
    <location>
        <begin position="2734"/>
        <end position="2860"/>
    </location>
</feature>
<dbReference type="InterPro" id="IPR052387">
    <property type="entry name" value="Fibrocystin"/>
</dbReference>
<keyword evidence="9 13" id="KW-0472">Membrane</keyword>
<feature type="chain" id="PRO_5047437764" evidence="14">
    <location>
        <begin position="22"/>
        <end position="4037"/>
    </location>
</feature>
<comment type="subcellular location">
    <subcellularLocation>
        <location evidence="2">Cell membrane</location>
    </subcellularLocation>
    <subcellularLocation>
        <location evidence="3">Cell projection</location>
    </subcellularLocation>
    <subcellularLocation>
        <location evidence="1">Membrane</location>
        <topology evidence="1">Single-pass membrane protein</topology>
    </subcellularLocation>
</comment>
<feature type="region of interest" description="Disordered" evidence="12">
    <location>
        <begin position="3994"/>
        <end position="4037"/>
    </location>
</feature>
<feature type="compositionally biased region" description="Polar residues" evidence="12">
    <location>
        <begin position="3877"/>
        <end position="3898"/>
    </location>
</feature>
<feature type="compositionally biased region" description="Basic and acidic residues" evidence="12">
    <location>
        <begin position="4009"/>
        <end position="4018"/>
    </location>
</feature>
<proteinExistence type="predicted"/>
<evidence type="ECO:0000259" key="16">
    <source>
        <dbReference type="PROSITE" id="PS51820"/>
    </source>
</evidence>
<evidence type="ECO:0000256" key="2">
    <source>
        <dbReference type="ARBA" id="ARBA00004236"/>
    </source>
</evidence>
<dbReference type="SMART" id="SM01225">
    <property type="entry name" value="G8"/>
    <property type="match status" value="2"/>
</dbReference>
<organism evidence="17 18">
    <name type="scientific">Apteryx mantelli</name>
    <name type="common">North Island brown kiwi</name>
    <dbReference type="NCBI Taxonomy" id="2696672"/>
    <lineage>
        <taxon>Eukaryota</taxon>
        <taxon>Metazoa</taxon>
        <taxon>Chordata</taxon>
        <taxon>Craniata</taxon>
        <taxon>Vertebrata</taxon>
        <taxon>Euteleostomi</taxon>
        <taxon>Archelosauria</taxon>
        <taxon>Archosauria</taxon>
        <taxon>Dinosauria</taxon>
        <taxon>Saurischia</taxon>
        <taxon>Theropoda</taxon>
        <taxon>Coelurosauria</taxon>
        <taxon>Aves</taxon>
        <taxon>Palaeognathae</taxon>
        <taxon>Apterygiformes</taxon>
        <taxon>Apterygidae</taxon>
        <taxon>Apteryx</taxon>
    </lineage>
</organism>
<evidence type="ECO:0000256" key="11">
    <source>
        <dbReference type="ARBA" id="ARBA00023273"/>
    </source>
</evidence>
<dbReference type="RefSeq" id="XP_067150956.1">
    <property type="nucleotide sequence ID" value="XM_067294855.1"/>
</dbReference>
<evidence type="ECO:0000256" key="7">
    <source>
        <dbReference type="ARBA" id="ARBA00022737"/>
    </source>
</evidence>
<keyword evidence="6 14" id="KW-0732">Signal</keyword>
<dbReference type="SMART" id="SM00429">
    <property type="entry name" value="IPT"/>
    <property type="match status" value="6"/>
</dbReference>
<gene>
    <name evidence="18" type="primary">PKHD1</name>
</gene>
<dbReference type="PROSITE" id="PS51484">
    <property type="entry name" value="G8"/>
    <property type="match status" value="2"/>
</dbReference>
<evidence type="ECO:0000256" key="14">
    <source>
        <dbReference type="SAM" id="SignalP"/>
    </source>
</evidence>
<dbReference type="InterPro" id="IPR012334">
    <property type="entry name" value="Pectin_lyas_fold"/>
</dbReference>
<feature type="domain" description="PA14" evidence="16">
    <location>
        <begin position="319"/>
        <end position="476"/>
    </location>
</feature>
<evidence type="ECO:0000256" key="1">
    <source>
        <dbReference type="ARBA" id="ARBA00004167"/>
    </source>
</evidence>
<dbReference type="Gene3D" id="2.160.20.10">
    <property type="entry name" value="Single-stranded right-handed beta-helix, Pectin lyase-like"/>
    <property type="match status" value="2"/>
</dbReference>
<keyword evidence="17" id="KW-1185">Reference proteome</keyword>
<feature type="transmembrane region" description="Helical" evidence="13">
    <location>
        <begin position="3844"/>
        <end position="3866"/>
    </location>
</feature>
<evidence type="ECO:0000256" key="9">
    <source>
        <dbReference type="ARBA" id="ARBA00023136"/>
    </source>
</evidence>
<dbReference type="SUPFAM" id="SSF81296">
    <property type="entry name" value="E set domains"/>
    <property type="match status" value="8"/>
</dbReference>
<evidence type="ECO:0000256" key="3">
    <source>
        <dbReference type="ARBA" id="ARBA00004316"/>
    </source>
</evidence>
<name>A0ABM4EE27_9AVES</name>
<keyword evidence="11" id="KW-0966">Cell projection</keyword>
<keyword evidence="8 13" id="KW-1133">Transmembrane helix</keyword>
<dbReference type="InterPro" id="IPR055401">
    <property type="entry name" value="CEMIP_beta-hel_dom"/>
</dbReference>
<evidence type="ECO:0000256" key="13">
    <source>
        <dbReference type="SAM" id="Phobius"/>
    </source>
</evidence>
<keyword evidence="5 13" id="KW-0812">Transmembrane</keyword>
<dbReference type="InterPro" id="IPR019316">
    <property type="entry name" value="G8_domain"/>
</dbReference>